<protein>
    <submittedName>
        <fullName evidence="7">Sec14 cytosolic factor</fullName>
    </submittedName>
</protein>
<gene>
    <name evidence="7" type="ORF">GcC1_170014</name>
</gene>
<dbReference type="PROSITE" id="PS50191">
    <property type="entry name" value="CRAL_TRIO"/>
    <property type="match status" value="1"/>
</dbReference>
<dbReference type="SUPFAM" id="SSF52087">
    <property type="entry name" value="CRAL/TRIO domain"/>
    <property type="match status" value="1"/>
</dbReference>
<dbReference type="PRINTS" id="PR00180">
    <property type="entry name" value="CRETINALDHBP"/>
</dbReference>
<accession>A0A420HRA3</accession>
<comment type="caution">
    <text evidence="7">The sequence shown here is derived from an EMBL/GenBank/DDBJ whole genome shotgun (WGS) entry which is preliminary data.</text>
</comment>
<dbReference type="SUPFAM" id="SSF46579">
    <property type="entry name" value="Prefoldin"/>
    <property type="match status" value="1"/>
</dbReference>
<dbReference type="Pfam" id="PF03765">
    <property type="entry name" value="CRAL_TRIO_N"/>
    <property type="match status" value="1"/>
</dbReference>
<comment type="subunit">
    <text evidence="2">Heterohexamer of two PFD-alpha type and four PFD-beta type subunits.</text>
</comment>
<dbReference type="Gene3D" id="1.10.287.370">
    <property type="match status" value="1"/>
</dbReference>
<evidence type="ECO:0000256" key="5">
    <source>
        <dbReference type="SAM" id="MobiDB-lite"/>
    </source>
</evidence>
<dbReference type="SMART" id="SM00516">
    <property type="entry name" value="SEC14"/>
    <property type="match status" value="1"/>
</dbReference>
<dbReference type="CDD" id="cd00170">
    <property type="entry name" value="SEC14"/>
    <property type="match status" value="1"/>
</dbReference>
<dbReference type="SMART" id="SM01100">
    <property type="entry name" value="CRAL_TRIO_N"/>
    <property type="match status" value="1"/>
</dbReference>
<dbReference type="Pfam" id="PF02996">
    <property type="entry name" value="Prefoldin"/>
    <property type="match status" value="1"/>
</dbReference>
<dbReference type="InterPro" id="IPR011074">
    <property type="entry name" value="CRAL/TRIO_N_dom"/>
</dbReference>
<feature type="domain" description="CRAL-TRIO" evidence="6">
    <location>
        <begin position="306"/>
        <end position="479"/>
    </location>
</feature>
<dbReference type="InterPro" id="IPR001251">
    <property type="entry name" value="CRAL-TRIO_dom"/>
</dbReference>
<name>A0A420HRA3_9PEZI</name>
<dbReference type="InterPro" id="IPR036273">
    <property type="entry name" value="CRAL/TRIO_N_dom_sf"/>
</dbReference>
<sequence length="530" mass="60679">MADKDLKKKDLAPTNPRGIPYAPFVDKVEDYISSRSEVEQTLKNFQEMITKYQFMETNQQRRATGLKEKLPDIEKTLDTVLFLKRRKILTLSLLKKKPDADPIEATFELNDTLYAKANIKYTDEVYLWLGANVMLSYPINEAEELLTSKLSAAKLSLKNCEEDIDFLREQITTMEVATARVYNWDVTMRRKEKSENTSLQEGDKAEAAPGKFDPKYDHYDFPVTSINQTSGHPGFTTPQQDAKVHQLRTKLLQNGYSERIDTLTLLRFLRARKFDVALAEKMFIDTEEWRKEIKLDDLTRNFEYTEKEQVFAFYPQYYHKTDKDGRPLYIEQLGKIDLTALYKITTPERMLNNLAVEYEKMADPRLPACSRKSGILHENCCTIMDLKGVGLSKVSSVYSYVKQASVISQNYYPERLGRLYMINAPWGFSGAFSIVKGWLDPVTVGKIHILGSNYQKELMAQVPAENLPKIFGGTCDCAGGCTLSDTGPWTDPLWTKPAWWQKAQEEGEENIINNDDITPKTVPNASDTKS</sequence>
<dbReference type="OrthoDB" id="1434354at2759"/>
<dbReference type="GO" id="GO:0005737">
    <property type="term" value="C:cytoplasm"/>
    <property type="evidence" value="ECO:0007669"/>
    <property type="project" value="UniProtKB-ARBA"/>
</dbReference>
<keyword evidence="3" id="KW-0143">Chaperone</keyword>
<feature type="region of interest" description="Disordered" evidence="5">
    <location>
        <begin position="192"/>
        <end position="213"/>
    </location>
</feature>
<feature type="coiled-coil region" evidence="4">
    <location>
        <begin position="150"/>
        <end position="177"/>
    </location>
</feature>
<feature type="region of interest" description="Disordered" evidence="5">
    <location>
        <begin position="507"/>
        <end position="530"/>
    </location>
</feature>
<evidence type="ECO:0000256" key="1">
    <source>
        <dbReference type="ARBA" id="ARBA00010048"/>
    </source>
</evidence>
<dbReference type="InterPro" id="IPR009053">
    <property type="entry name" value="Prefoldin"/>
</dbReference>
<dbReference type="Gene3D" id="1.10.8.20">
    <property type="entry name" value="N-terminal domain of phosphatidylinositol transfer protein sec14p"/>
    <property type="match status" value="1"/>
</dbReference>
<feature type="compositionally biased region" description="Polar residues" evidence="5">
    <location>
        <begin position="521"/>
        <end position="530"/>
    </location>
</feature>
<evidence type="ECO:0000259" key="6">
    <source>
        <dbReference type="PROSITE" id="PS50191"/>
    </source>
</evidence>
<evidence type="ECO:0000313" key="7">
    <source>
        <dbReference type="EMBL" id="RKF59975.1"/>
    </source>
</evidence>
<dbReference type="Gene3D" id="3.40.525.10">
    <property type="entry name" value="CRAL-TRIO lipid binding domain"/>
    <property type="match status" value="1"/>
</dbReference>
<dbReference type="InterPro" id="IPR036865">
    <property type="entry name" value="CRAL-TRIO_dom_sf"/>
</dbReference>
<dbReference type="EMBL" id="MCBR01017054">
    <property type="protein sequence ID" value="RKF59975.1"/>
    <property type="molecule type" value="Genomic_DNA"/>
</dbReference>
<dbReference type="FunFam" id="1.10.287.370:FF:000001">
    <property type="entry name" value="Prefoldin subunit 3"/>
    <property type="match status" value="1"/>
</dbReference>
<comment type="similarity">
    <text evidence="1">Belongs to the prefoldin subunit alpha family.</text>
</comment>
<dbReference type="CDD" id="cd23156">
    <property type="entry name" value="Prefoldin_3"/>
    <property type="match status" value="1"/>
</dbReference>
<evidence type="ECO:0000256" key="2">
    <source>
        <dbReference type="ARBA" id="ARBA00011695"/>
    </source>
</evidence>
<evidence type="ECO:0000256" key="3">
    <source>
        <dbReference type="ARBA" id="ARBA00023186"/>
    </source>
</evidence>
<dbReference type="InterPro" id="IPR051026">
    <property type="entry name" value="PI/PC_transfer"/>
</dbReference>
<dbReference type="PANTHER" id="PTHR45657:SF1">
    <property type="entry name" value="CRAL-TRIO DOMAIN-CONTAINING PROTEIN YKL091C-RELATED"/>
    <property type="match status" value="1"/>
</dbReference>
<proteinExistence type="inferred from homology"/>
<dbReference type="PANTHER" id="PTHR45657">
    <property type="entry name" value="CRAL-TRIO DOMAIN-CONTAINING PROTEIN YKL091C-RELATED"/>
    <property type="match status" value="1"/>
</dbReference>
<evidence type="ECO:0000256" key="4">
    <source>
        <dbReference type="SAM" id="Coils"/>
    </source>
</evidence>
<organism evidence="7 8">
    <name type="scientific">Golovinomyces cichoracearum</name>
    <dbReference type="NCBI Taxonomy" id="62708"/>
    <lineage>
        <taxon>Eukaryota</taxon>
        <taxon>Fungi</taxon>
        <taxon>Dikarya</taxon>
        <taxon>Ascomycota</taxon>
        <taxon>Pezizomycotina</taxon>
        <taxon>Leotiomycetes</taxon>
        <taxon>Erysiphales</taxon>
        <taxon>Erysiphaceae</taxon>
        <taxon>Golovinomyces</taxon>
    </lineage>
</organism>
<reference evidence="7 8" key="1">
    <citation type="journal article" date="2018" name="BMC Genomics">
        <title>Comparative genome analyses reveal sequence features reflecting distinct modes of host-adaptation between dicot and monocot powdery mildew.</title>
        <authorList>
            <person name="Wu Y."/>
            <person name="Ma X."/>
            <person name="Pan Z."/>
            <person name="Kale S.D."/>
            <person name="Song Y."/>
            <person name="King H."/>
            <person name="Zhang Q."/>
            <person name="Presley C."/>
            <person name="Deng X."/>
            <person name="Wei C.I."/>
            <person name="Xiao S."/>
        </authorList>
    </citation>
    <scope>NUCLEOTIDE SEQUENCE [LARGE SCALE GENOMIC DNA]</scope>
    <source>
        <strain evidence="7">UCSC1</strain>
    </source>
</reference>
<dbReference type="SUPFAM" id="SSF46938">
    <property type="entry name" value="CRAL/TRIO N-terminal domain"/>
    <property type="match status" value="1"/>
</dbReference>
<dbReference type="AlphaFoldDB" id="A0A420HRA3"/>
<dbReference type="Pfam" id="PF00650">
    <property type="entry name" value="CRAL_TRIO"/>
    <property type="match status" value="1"/>
</dbReference>
<dbReference type="Proteomes" id="UP000285405">
    <property type="component" value="Unassembled WGS sequence"/>
</dbReference>
<dbReference type="InterPro" id="IPR004127">
    <property type="entry name" value="Prefoldin_subunit_alpha"/>
</dbReference>
<evidence type="ECO:0000313" key="8">
    <source>
        <dbReference type="Proteomes" id="UP000285405"/>
    </source>
</evidence>
<keyword evidence="4" id="KW-0175">Coiled coil</keyword>